<dbReference type="PANTHER" id="PTHR43031:SF1">
    <property type="entry name" value="PYRIDINE NUCLEOTIDE-DISULPHIDE OXIDOREDUCTASE"/>
    <property type="match status" value="1"/>
</dbReference>
<dbReference type="Pfam" id="PF00581">
    <property type="entry name" value="Rhodanese"/>
    <property type="match status" value="2"/>
</dbReference>
<accession>A0ABS0LPK6</accession>
<sequence>MRKTLLAVSKSVMALAMILSLGAGSVFAQEASSMEGEELEKIELDKKKKEKYLVIDVRPEEEYDAGHLTHAINIPLEELEADLSRLEEYKEMPIVVYCNTGKKSGEAADLLLSNGFTDVTNAAGVKDFEYTLVPFESILYDEVVAAVEEGKAIFIDARDAKDFEQGSLPGAINVPADTPEVALEQLPEDKETEIITFCYSGNKSAVIAEFLANEGYTNVKNSLYGTKEKDDFPIEAAE</sequence>
<dbReference type="Proteomes" id="UP000721415">
    <property type="component" value="Unassembled WGS sequence"/>
</dbReference>
<dbReference type="SMART" id="SM00450">
    <property type="entry name" value="RHOD"/>
    <property type="match status" value="2"/>
</dbReference>
<dbReference type="PANTHER" id="PTHR43031">
    <property type="entry name" value="FAD-DEPENDENT OXIDOREDUCTASE"/>
    <property type="match status" value="1"/>
</dbReference>
<reference evidence="3 4" key="1">
    <citation type="submission" date="2020-07" db="EMBL/GenBank/DDBJ databases">
        <title>Facklamia lactis sp. nov., isolated from raw milk.</title>
        <authorList>
            <person name="Doll E.V."/>
            <person name="Huptas C."/>
            <person name="Staib L."/>
            <person name="Wenning M."/>
            <person name="Scherer S."/>
        </authorList>
    </citation>
    <scope>NUCLEOTIDE SEQUENCE [LARGE SCALE GENOMIC DNA]</scope>
    <source>
        <strain evidence="3 4">DSM 111018</strain>
    </source>
</reference>
<evidence type="ECO:0000313" key="4">
    <source>
        <dbReference type="Proteomes" id="UP000721415"/>
    </source>
</evidence>
<evidence type="ECO:0000256" key="1">
    <source>
        <dbReference type="SAM" id="SignalP"/>
    </source>
</evidence>
<evidence type="ECO:0000313" key="3">
    <source>
        <dbReference type="EMBL" id="MBG9986081.1"/>
    </source>
</evidence>
<name>A0ABS0LPK6_9LACT</name>
<dbReference type="SUPFAM" id="SSF52821">
    <property type="entry name" value="Rhodanese/Cell cycle control phosphatase"/>
    <property type="match status" value="2"/>
</dbReference>
<dbReference type="EMBL" id="JACBXQ010000002">
    <property type="protein sequence ID" value="MBG9986081.1"/>
    <property type="molecule type" value="Genomic_DNA"/>
</dbReference>
<dbReference type="RefSeq" id="WP_197115002.1">
    <property type="nucleotide sequence ID" value="NZ_JACBXQ010000002.1"/>
</dbReference>
<dbReference type="Gene3D" id="3.40.250.10">
    <property type="entry name" value="Rhodanese-like domain"/>
    <property type="match status" value="2"/>
</dbReference>
<gene>
    <name evidence="3" type="ORF">HZY91_04140</name>
</gene>
<dbReference type="CDD" id="cd00158">
    <property type="entry name" value="RHOD"/>
    <property type="match status" value="2"/>
</dbReference>
<protein>
    <submittedName>
        <fullName evidence="3">Rhodanese-like domain-containing protein</fullName>
    </submittedName>
</protein>
<feature type="signal peptide" evidence="1">
    <location>
        <begin position="1"/>
        <end position="28"/>
    </location>
</feature>
<feature type="domain" description="Rhodanese" evidence="2">
    <location>
        <begin position="48"/>
        <end position="134"/>
    </location>
</feature>
<evidence type="ECO:0000259" key="2">
    <source>
        <dbReference type="PROSITE" id="PS50206"/>
    </source>
</evidence>
<proteinExistence type="predicted"/>
<dbReference type="InterPro" id="IPR050229">
    <property type="entry name" value="GlpE_sulfurtransferase"/>
</dbReference>
<keyword evidence="4" id="KW-1185">Reference proteome</keyword>
<comment type="caution">
    <text evidence="3">The sequence shown here is derived from an EMBL/GenBank/DDBJ whole genome shotgun (WGS) entry which is preliminary data.</text>
</comment>
<feature type="domain" description="Rhodanese" evidence="2">
    <location>
        <begin position="148"/>
        <end position="229"/>
    </location>
</feature>
<dbReference type="InterPro" id="IPR001763">
    <property type="entry name" value="Rhodanese-like_dom"/>
</dbReference>
<keyword evidence="1" id="KW-0732">Signal</keyword>
<dbReference type="PROSITE" id="PS50206">
    <property type="entry name" value="RHODANESE_3"/>
    <property type="match status" value="2"/>
</dbReference>
<organism evidence="3 4">
    <name type="scientific">Facklamia lactis</name>
    <dbReference type="NCBI Taxonomy" id="2749967"/>
    <lineage>
        <taxon>Bacteria</taxon>
        <taxon>Bacillati</taxon>
        <taxon>Bacillota</taxon>
        <taxon>Bacilli</taxon>
        <taxon>Lactobacillales</taxon>
        <taxon>Aerococcaceae</taxon>
        <taxon>Facklamia</taxon>
    </lineage>
</organism>
<dbReference type="InterPro" id="IPR036873">
    <property type="entry name" value="Rhodanese-like_dom_sf"/>
</dbReference>
<feature type="chain" id="PRO_5046109177" evidence="1">
    <location>
        <begin position="29"/>
        <end position="238"/>
    </location>
</feature>